<protein>
    <submittedName>
        <fullName evidence="2">Uncharacterized protein</fullName>
    </submittedName>
</protein>
<name>A0A2I0VVS6_9ASPA</name>
<sequence length="132" mass="14937">MLTEINPNQEPKQPSQETRRPHETKGPRPRERAQAQENQRPAGIPRGKAQKTISHGGNQGVTSWEKIFLGIPKAGLTCDEDGFIDIIQSTFFDVNTRVDHTAEDYIERILDTLVEAIEEQFKGVEWRISTAP</sequence>
<proteinExistence type="predicted"/>
<reference evidence="2 3" key="2">
    <citation type="journal article" date="2017" name="Nature">
        <title>The Apostasia genome and the evolution of orchids.</title>
        <authorList>
            <person name="Zhang G.Q."/>
            <person name="Liu K.W."/>
            <person name="Li Z."/>
            <person name="Lohaus R."/>
            <person name="Hsiao Y.Y."/>
            <person name="Niu S.C."/>
            <person name="Wang J.Y."/>
            <person name="Lin Y.C."/>
            <person name="Xu Q."/>
            <person name="Chen L.J."/>
            <person name="Yoshida K."/>
            <person name="Fujiwara S."/>
            <person name="Wang Z.W."/>
            <person name="Zhang Y.Q."/>
            <person name="Mitsuda N."/>
            <person name="Wang M."/>
            <person name="Liu G.H."/>
            <person name="Pecoraro L."/>
            <person name="Huang H.X."/>
            <person name="Xiao X.J."/>
            <person name="Lin M."/>
            <person name="Wu X.Y."/>
            <person name="Wu W.L."/>
            <person name="Chen Y.Y."/>
            <person name="Chang S.B."/>
            <person name="Sakamoto S."/>
            <person name="Ohme-Takagi M."/>
            <person name="Yagi M."/>
            <person name="Zeng S.J."/>
            <person name="Shen C.Y."/>
            <person name="Yeh C.M."/>
            <person name="Luo Y.B."/>
            <person name="Tsai W.C."/>
            <person name="Van de Peer Y."/>
            <person name="Liu Z.J."/>
        </authorList>
    </citation>
    <scope>NUCLEOTIDE SEQUENCE [LARGE SCALE GENOMIC DNA]</scope>
    <source>
        <tissue evidence="2">The whole plant</tissue>
    </source>
</reference>
<reference evidence="2 3" key="1">
    <citation type="journal article" date="2016" name="Sci. Rep.">
        <title>The Dendrobium catenatum Lindl. genome sequence provides insights into polysaccharide synthase, floral development and adaptive evolution.</title>
        <authorList>
            <person name="Zhang G.Q."/>
            <person name="Xu Q."/>
            <person name="Bian C."/>
            <person name="Tsai W.C."/>
            <person name="Yeh C.M."/>
            <person name="Liu K.W."/>
            <person name="Yoshida K."/>
            <person name="Zhang L.S."/>
            <person name="Chang S.B."/>
            <person name="Chen F."/>
            <person name="Shi Y."/>
            <person name="Su Y.Y."/>
            <person name="Zhang Y.Q."/>
            <person name="Chen L.J."/>
            <person name="Yin Y."/>
            <person name="Lin M."/>
            <person name="Huang H."/>
            <person name="Deng H."/>
            <person name="Wang Z.W."/>
            <person name="Zhu S.L."/>
            <person name="Zhao X."/>
            <person name="Deng C."/>
            <person name="Niu S.C."/>
            <person name="Huang J."/>
            <person name="Wang M."/>
            <person name="Liu G.H."/>
            <person name="Yang H.J."/>
            <person name="Xiao X.J."/>
            <person name="Hsiao Y.Y."/>
            <person name="Wu W.L."/>
            <person name="Chen Y.Y."/>
            <person name="Mitsuda N."/>
            <person name="Ohme-Takagi M."/>
            <person name="Luo Y.B."/>
            <person name="Van de Peer Y."/>
            <person name="Liu Z.J."/>
        </authorList>
    </citation>
    <scope>NUCLEOTIDE SEQUENCE [LARGE SCALE GENOMIC DNA]</scope>
    <source>
        <tissue evidence="2">The whole plant</tissue>
    </source>
</reference>
<gene>
    <name evidence="2" type="ORF">MA16_Dca016237</name>
</gene>
<accession>A0A2I0VVS6</accession>
<feature type="compositionally biased region" description="Basic and acidic residues" evidence="1">
    <location>
        <begin position="17"/>
        <end position="34"/>
    </location>
</feature>
<dbReference type="EMBL" id="KZ503190">
    <property type="protein sequence ID" value="PKU67513.1"/>
    <property type="molecule type" value="Genomic_DNA"/>
</dbReference>
<feature type="region of interest" description="Disordered" evidence="1">
    <location>
        <begin position="1"/>
        <end position="59"/>
    </location>
</feature>
<evidence type="ECO:0000256" key="1">
    <source>
        <dbReference type="SAM" id="MobiDB-lite"/>
    </source>
</evidence>
<organism evidence="2 3">
    <name type="scientific">Dendrobium catenatum</name>
    <dbReference type="NCBI Taxonomy" id="906689"/>
    <lineage>
        <taxon>Eukaryota</taxon>
        <taxon>Viridiplantae</taxon>
        <taxon>Streptophyta</taxon>
        <taxon>Embryophyta</taxon>
        <taxon>Tracheophyta</taxon>
        <taxon>Spermatophyta</taxon>
        <taxon>Magnoliopsida</taxon>
        <taxon>Liliopsida</taxon>
        <taxon>Asparagales</taxon>
        <taxon>Orchidaceae</taxon>
        <taxon>Epidendroideae</taxon>
        <taxon>Malaxideae</taxon>
        <taxon>Dendrobiinae</taxon>
        <taxon>Dendrobium</taxon>
    </lineage>
</organism>
<dbReference type="Proteomes" id="UP000233837">
    <property type="component" value="Unassembled WGS sequence"/>
</dbReference>
<evidence type="ECO:0000313" key="3">
    <source>
        <dbReference type="Proteomes" id="UP000233837"/>
    </source>
</evidence>
<dbReference type="AlphaFoldDB" id="A0A2I0VVS6"/>
<evidence type="ECO:0000313" key="2">
    <source>
        <dbReference type="EMBL" id="PKU67513.1"/>
    </source>
</evidence>
<keyword evidence="3" id="KW-1185">Reference proteome</keyword>
<feature type="compositionally biased region" description="Polar residues" evidence="1">
    <location>
        <begin position="1"/>
        <end position="16"/>
    </location>
</feature>